<reference evidence="2 3" key="1">
    <citation type="journal article" date="2024" name="Plant Biotechnol. J.">
        <title>Dendrobium thyrsiflorum genome and its molecular insights into genes involved in important horticultural traits.</title>
        <authorList>
            <person name="Chen B."/>
            <person name="Wang J.Y."/>
            <person name="Zheng P.J."/>
            <person name="Li K.L."/>
            <person name="Liang Y.M."/>
            <person name="Chen X.F."/>
            <person name="Zhang C."/>
            <person name="Zhao X."/>
            <person name="He X."/>
            <person name="Zhang G.Q."/>
            <person name="Liu Z.J."/>
            <person name="Xu Q."/>
        </authorList>
    </citation>
    <scope>NUCLEOTIDE SEQUENCE [LARGE SCALE GENOMIC DNA]</scope>
    <source>
        <strain evidence="2">GZMU011</strain>
    </source>
</reference>
<keyword evidence="3" id="KW-1185">Reference proteome</keyword>
<dbReference type="AlphaFoldDB" id="A0ABD0VSQ6"/>
<feature type="region of interest" description="Disordered" evidence="1">
    <location>
        <begin position="55"/>
        <end position="75"/>
    </location>
</feature>
<evidence type="ECO:0000256" key="1">
    <source>
        <dbReference type="SAM" id="MobiDB-lite"/>
    </source>
</evidence>
<name>A0ABD0VSQ6_DENTH</name>
<evidence type="ECO:0000313" key="3">
    <source>
        <dbReference type="Proteomes" id="UP001552299"/>
    </source>
</evidence>
<evidence type="ECO:0008006" key="4">
    <source>
        <dbReference type="Google" id="ProtNLM"/>
    </source>
</evidence>
<dbReference type="Proteomes" id="UP001552299">
    <property type="component" value="Unassembled WGS sequence"/>
</dbReference>
<comment type="caution">
    <text evidence="2">The sequence shown here is derived from an EMBL/GenBank/DDBJ whole genome shotgun (WGS) entry which is preliminary data.</text>
</comment>
<sequence length="137" mass="15886">MSTPVSIEVDNCEPVQVEIERLDDQRQSYVGSEPMNENDTINDNIVIDEEVERWATENQDNDGEDVDEDNDTKIKKRKKTSKVWDEFKEVILPDGQRTEECYHCKKKKKLYLGSISATTQFMSYLDRCAARICASKK</sequence>
<evidence type="ECO:0000313" key="2">
    <source>
        <dbReference type="EMBL" id="KAL0928125.1"/>
    </source>
</evidence>
<feature type="compositionally biased region" description="Acidic residues" evidence="1">
    <location>
        <begin position="59"/>
        <end position="70"/>
    </location>
</feature>
<accession>A0ABD0VSQ6</accession>
<organism evidence="2 3">
    <name type="scientific">Dendrobium thyrsiflorum</name>
    <name type="common">Pinecone-like raceme dendrobium</name>
    <name type="synonym">Orchid</name>
    <dbReference type="NCBI Taxonomy" id="117978"/>
    <lineage>
        <taxon>Eukaryota</taxon>
        <taxon>Viridiplantae</taxon>
        <taxon>Streptophyta</taxon>
        <taxon>Embryophyta</taxon>
        <taxon>Tracheophyta</taxon>
        <taxon>Spermatophyta</taxon>
        <taxon>Magnoliopsida</taxon>
        <taxon>Liliopsida</taxon>
        <taxon>Asparagales</taxon>
        <taxon>Orchidaceae</taxon>
        <taxon>Epidendroideae</taxon>
        <taxon>Malaxideae</taxon>
        <taxon>Dendrobiinae</taxon>
        <taxon>Dendrobium</taxon>
    </lineage>
</organism>
<proteinExistence type="predicted"/>
<dbReference type="EMBL" id="JANQDX010000002">
    <property type="protein sequence ID" value="KAL0928125.1"/>
    <property type="molecule type" value="Genomic_DNA"/>
</dbReference>
<protein>
    <recommendedName>
        <fullName evidence="4">BED-type domain-containing protein</fullName>
    </recommendedName>
</protein>
<gene>
    <name evidence="2" type="ORF">M5K25_002365</name>
</gene>